<dbReference type="InterPro" id="IPR021791">
    <property type="entry name" value="Phage_TAC_11"/>
</dbReference>
<accession>A0A1N7K668</accession>
<dbReference type="RefSeq" id="WP_076363433.1">
    <property type="nucleotide sequence ID" value="NZ_FTOM01000001.1"/>
</dbReference>
<gene>
    <name evidence="1" type="ORF">SAMN05421795_101643</name>
</gene>
<dbReference type="OrthoDB" id="7509188at2"/>
<dbReference type="Pfam" id="PF11836">
    <property type="entry name" value="Phage_TAC_11"/>
    <property type="match status" value="1"/>
</dbReference>
<sequence length="106" mass="11598">MADRITHRAFFGETERPFTLTDPMLAELERLTGQGTGAIYAQIVGMTCPARTLTEIIRLGLIGAGMAPEEAMRLCTTYAHNRPLTEILPLAFGIMDARWSGVEATT</sequence>
<evidence type="ECO:0000313" key="2">
    <source>
        <dbReference type="Proteomes" id="UP000186098"/>
    </source>
</evidence>
<protein>
    <submittedName>
        <fullName evidence="1">Phage tail tube protein, GTA-gp10</fullName>
    </submittedName>
</protein>
<evidence type="ECO:0000313" key="1">
    <source>
        <dbReference type="EMBL" id="SIS57037.1"/>
    </source>
</evidence>
<reference evidence="2" key="1">
    <citation type="submission" date="2017-01" db="EMBL/GenBank/DDBJ databases">
        <authorList>
            <person name="Varghese N."/>
            <person name="Submissions S."/>
        </authorList>
    </citation>
    <scope>NUCLEOTIDE SEQUENCE [LARGE SCALE GENOMIC DNA]</scope>
    <source>
        <strain evidence="2">DSM 18714</strain>
    </source>
</reference>
<dbReference type="EMBL" id="FTOM01000001">
    <property type="protein sequence ID" value="SIS57037.1"/>
    <property type="molecule type" value="Genomic_DNA"/>
</dbReference>
<proteinExistence type="predicted"/>
<keyword evidence="2" id="KW-1185">Reference proteome</keyword>
<dbReference type="Proteomes" id="UP000186098">
    <property type="component" value="Unassembled WGS sequence"/>
</dbReference>
<dbReference type="STRING" id="407234.SAMN05421795_101643"/>
<dbReference type="AlphaFoldDB" id="A0A1N7K668"/>
<organism evidence="1 2">
    <name type="scientific">Phaeovulum vinaykumarii</name>
    <dbReference type="NCBI Taxonomy" id="407234"/>
    <lineage>
        <taxon>Bacteria</taxon>
        <taxon>Pseudomonadati</taxon>
        <taxon>Pseudomonadota</taxon>
        <taxon>Alphaproteobacteria</taxon>
        <taxon>Rhodobacterales</taxon>
        <taxon>Paracoccaceae</taxon>
        <taxon>Phaeovulum</taxon>
    </lineage>
</organism>
<name>A0A1N7K668_9RHOB</name>